<feature type="domain" description="J" evidence="2">
    <location>
        <begin position="2"/>
        <end position="66"/>
    </location>
</feature>
<dbReference type="SUPFAM" id="SSF49493">
    <property type="entry name" value="HSP40/DnaJ peptide-binding domain"/>
    <property type="match status" value="2"/>
</dbReference>
<dbReference type="CDD" id="cd10747">
    <property type="entry name" value="DnaJ_C"/>
    <property type="match status" value="1"/>
</dbReference>
<dbReference type="InterPro" id="IPR036869">
    <property type="entry name" value="J_dom_sf"/>
</dbReference>
<dbReference type="CDD" id="cd06257">
    <property type="entry name" value="DnaJ"/>
    <property type="match status" value="1"/>
</dbReference>
<dbReference type="SUPFAM" id="SSF46565">
    <property type="entry name" value="Chaperone J-domain"/>
    <property type="match status" value="1"/>
</dbReference>
<accession>A0ABR2IDK0</accession>
<dbReference type="PANTHER" id="PTHR24078">
    <property type="entry name" value="DNAJ HOMOLOG SUBFAMILY C MEMBER"/>
    <property type="match status" value="1"/>
</dbReference>
<dbReference type="InterPro" id="IPR001623">
    <property type="entry name" value="DnaJ_domain"/>
</dbReference>
<organism evidence="3 4">
    <name type="scientific">Tritrichomonas musculus</name>
    <dbReference type="NCBI Taxonomy" id="1915356"/>
    <lineage>
        <taxon>Eukaryota</taxon>
        <taxon>Metamonada</taxon>
        <taxon>Parabasalia</taxon>
        <taxon>Tritrichomonadida</taxon>
        <taxon>Tritrichomonadidae</taxon>
        <taxon>Tritrichomonas</taxon>
    </lineage>
</organism>
<dbReference type="Proteomes" id="UP001470230">
    <property type="component" value="Unassembled WGS sequence"/>
</dbReference>
<keyword evidence="1" id="KW-0143">Chaperone</keyword>
<keyword evidence="4" id="KW-1185">Reference proteome</keyword>
<dbReference type="Pfam" id="PF01556">
    <property type="entry name" value="DnaJ_C"/>
    <property type="match status" value="1"/>
</dbReference>
<name>A0ABR2IDK0_9EUKA</name>
<gene>
    <name evidence="3" type="ORF">M9Y10_012833</name>
</gene>
<sequence length="300" mass="33732">MNPYNLLGITANATRQEINSAYRKFAIKYHPDRNQSDEAPRLFAEYSEAFEILNDPKLRAAYDQFGHKGLQDIHWKPSDPAEVFFQFFGSNNPYDYLLPSRNATEFARLTKPNPPIPNEPLEVELSAPLSDFVFGHTRMATGTRRLKDGKTEEVQLACRIHPGMADGTKIVFPKLGHADQEGSEPADAIVTVTTQPHLLYARFGSDLVYTQSITLVDALLGRKFKVPLMDGRVLPMHLTDIAAPGYKICINGEGVPIWDDVHNEVVGKGNLYIEFSVDWPINRSDEIWNQLVAAFSQTNK</sequence>
<protein>
    <recommendedName>
        <fullName evidence="2">J domain-containing protein</fullName>
    </recommendedName>
</protein>
<evidence type="ECO:0000313" key="4">
    <source>
        <dbReference type="Proteomes" id="UP001470230"/>
    </source>
</evidence>
<evidence type="ECO:0000313" key="3">
    <source>
        <dbReference type="EMBL" id="KAK8861138.1"/>
    </source>
</evidence>
<dbReference type="PANTHER" id="PTHR24078:SF553">
    <property type="entry name" value="DNAJ HOMOLOG SUBFAMILY B MEMBER 5"/>
    <property type="match status" value="1"/>
</dbReference>
<dbReference type="InterPro" id="IPR008971">
    <property type="entry name" value="HSP40/DnaJ_pept-bd"/>
</dbReference>
<proteinExistence type="predicted"/>
<comment type="caution">
    <text evidence="3">The sequence shown here is derived from an EMBL/GenBank/DDBJ whole genome shotgun (WGS) entry which is preliminary data.</text>
</comment>
<dbReference type="Gene3D" id="1.10.287.110">
    <property type="entry name" value="DnaJ domain"/>
    <property type="match status" value="1"/>
</dbReference>
<dbReference type="InterPro" id="IPR051339">
    <property type="entry name" value="DnaJ_subfamily_B"/>
</dbReference>
<evidence type="ECO:0000256" key="1">
    <source>
        <dbReference type="ARBA" id="ARBA00023186"/>
    </source>
</evidence>
<evidence type="ECO:0000259" key="2">
    <source>
        <dbReference type="PROSITE" id="PS50076"/>
    </source>
</evidence>
<dbReference type="Pfam" id="PF00226">
    <property type="entry name" value="DnaJ"/>
    <property type="match status" value="1"/>
</dbReference>
<dbReference type="SMART" id="SM00271">
    <property type="entry name" value="DnaJ"/>
    <property type="match status" value="1"/>
</dbReference>
<dbReference type="PROSITE" id="PS50076">
    <property type="entry name" value="DNAJ_2"/>
    <property type="match status" value="1"/>
</dbReference>
<dbReference type="PRINTS" id="PR00625">
    <property type="entry name" value="JDOMAIN"/>
</dbReference>
<dbReference type="Gene3D" id="2.60.260.20">
    <property type="entry name" value="Urease metallochaperone UreE, N-terminal domain"/>
    <property type="match status" value="2"/>
</dbReference>
<dbReference type="EMBL" id="JAPFFF010000018">
    <property type="protein sequence ID" value="KAK8861138.1"/>
    <property type="molecule type" value="Genomic_DNA"/>
</dbReference>
<reference evidence="3 4" key="1">
    <citation type="submission" date="2024-04" db="EMBL/GenBank/DDBJ databases">
        <title>Tritrichomonas musculus Genome.</title>
        <authorList>
            <person name="Alves-Ferreira E."/>
            <person name="Grigg M."/>
            <person name="Lorenzi H."/>
            <person name="Galac M."/>
        </authorList>
    </citation>
    <scope>NUCLEOTIDE SEQUENCE [LARGE SCALE GENOMIC DNA]</scope>
    <source>
        <strain evidence="3 4">EAF2021</strain>
    </source>
</reference>
<dbReference type="InterPro" id="IPR002939">
    <property type="entry name" value="DnaJ_C"/>
</dbReference>